<sequence>MPSSTEDGADRDGEIRLWRDEGWWIARDVGTGVTTQGESRSDALENLDEAVALHRGEIGREPTDEELREHGIDPEENATGDAEPPDVLE</sequence>
<dbReference type="InterPro" id="IPR055811">
    <property type="entry name" value="DUF7387"/>
</dbReference>
<feature type="region of interest" description="Disordered" evidence="1">
    <location>
        <begin position="54"/>
        <end position="89"/>
    </location>
</feature>
<dbReference type="InterPro" id="IPR035069">
    <property type="entry name" value="TTHA1013/TTHA0281-like"/>
</dbReference>
<dbReference type="AlphaFoldDB" id="A0A0M9APS9"/>
<name>A0A0M9APS9_9EURY</name>
<dbReference type="Proteomes" id="UP000037747">
    <property type="component" value="Unassembled WGS sequence"/>
</dbReference>
<keyword evidence="3" id="KW-1185">Reference proteome</keyword>
<evidence type="ECO:0000313" key="3">
    <source>
        <dbReference type="Proteomes" id="UP000037747"/>
    </source>
</evidence>
<evidence type="ECO:0000256" key="1">
    <source>
        <dbReference type="SAM" id="MobiDB-lite"/>
    </source>
</evidence>
<dbReference type="PATRIC" id="fig|1705389.3.peg.2380"/>
<dbReference type="EMBL" id="LIST01000003">
    <property type="protein sequence ID" value="KOX96397.1"/>
    <property type="molecule type" value="Genomic_DNA"/>
</dbReference>
<evidence type="ECO:0008006" key="4">
    <source>
        <dbReference type="Google" id="ProtNLM"/>
    </source>
</evidence>
<dbReference type="RefSeq" id="WP_053771568.1">
    <property type="nucleotide sequence ID" value="NZ_LIST01000003.1"/>
</dbReference>
<dbReference type="OrthoDB" id="201961at2157"/>
<feature type="compositionally biased region" description="Basic and acidic residues" evidence="1">
    <location>
        <begin position="54"/>
        <end position="73"/>
    </location>
</feature>
<accession>A0A0M9APS9</accession>
<protein>
    <recommendedName>
        <fullName evidence="4">HicB family protein</fullName>
    </recommendedName>
</protein>
<evidence type="ECO:0000313" key="2">
    <source>
        <dbReference type="EMBL" id="KOX96397.1"/>
    </source>
</evidence>
<comment type="caution">
    <text evidence="2">The sequence shown here is derived from an EMBL/GenBank/DDBJ whole genome shotgun (WGS) entry which is preliminary data.</text>
</comment>
<proteinExistence type="predicted"/>
<dbReference type="Pfam" id="PF24113">
    <property type="entry name" value="DUF7387"/>
    <property type="match status" value="1"/>
</dbReference>
<organism evidence="2 3">
    <name type="scientific">Halorubrum tropicale</name>
    <dbReference type="NCBI Taxonomy" id="1765655"/>
    <lineage>
        <taxon>Archaea</taxon>
        <taxon>Methanobacteriati</taxon>
        <taxon>Methanobacteriota</taxon>
        <taxon>Stenosarchaea group</taxon>
        <taxon>Halobacteria</taxon>
        <taxon>Halobacteriales</taxon>
        <taxon>Haloferacaceae</taxon>
        <taxon>Halorubrum</taxon>
    </lineage>
</organism>
<gene>
    <name evidence="2" type="ORF">AMR74_08120</name>
</gene>
<dbReference type="Gene3D" id="3.30.160.250">
    <property type="match status" value="1"/>
</dbReference>
<feature type="compositionally biased region" description="Acidic residues" evidence="1">
    <location>
        <begin position="74"/>
        <end position="89"/>
    </location>
</feature>
<reference evidence="2 3" key="1">
    <citation type="submission" date="2015-08" db="EMBL/GenBank/DDBJ databases">
        <title>Genomes of Isolates from Cabo Rojo, PR.</title>
        <authorList>
            <person name="Sanchez-Nieves R.L."/>
            <person name="Montalvo-Rodriguez R."/>
        </authorList>
    </citation>
    <scope>NUCLEOTIDE SEQUENCE [LARGE SCALE GENOMIC DNA]</scope>
    <source>
        <strain evidence="2 3">5</strain>
    </source>
</reference>
<dbReference type="SUPFAM" id="SSF143100">
    <property type="entry name" value="TTHA1013/TTHA0281-like"/>
    <property type="match status" value="1"/>
</dbReference>